<feature type="transmembrane region" description="Helical" evidence="7">
    <location>
        <begin position="190"/>
        <end position="207"/>
    </location>
</feature>
<dbReference type="PANTHER" id="PTHR48022">
    <property type="entry name" value="PLASTIDIC GLUCOSE TRANSPORTER 4"/>
    <property type="match status" value="1"/>
</dbReference>
<dbReference type="InterPro" id="IPR036259">
    <property type="entry name" value="MFS_trans_sf"/>
</dbReference>
<keyword evidence="10" id="KW-1185">Reference proteome</keyword>
<evidence type="ECO:0000259" key="8">
    <source>
        <dbReference type="PROSITE" id="PS50850"/>
    </source>
</evidence>
<feature type="transmembrane region" description="Helical" evidence="7">
    <location>
        <begin position="163"/>
        <end position="184"/>
    </location>
</feature>
<evidence type="ECO:0000313" key="9">
    <source>
        <dbReference type="EMBL" id="KAK9778955.1"/>
    </source>
</evidence>
<feature type="transmembrane region" description="Helical" evidence="7">
    <location>
        <begin position="66"/>
        <end position="86"/>
    </location>
</feature>
<dbReference type="PROSITE" id="PS00216">
    <property type="entry name" value="SUGAR_TRANSPORT_1"/>
    <property type="match status" value="1"/>
</dbReference>
<name>A0ABR2XZ40_9PEZI</name>
<dbReference type="InterPro" id="IPR003663">
    <property type="entry name" value="Sugar/inositol_transpt"/>
</dbReference>
<feature type="domain" description="Major facilitator superfamily (MFS) profile" evidence="8">
    <location>
        <begin position="25"/>
        <end position="497"/>
    </location>
</feature>
<dbReference type="Proteomes" id="UP001465668">
    <property type="component" value="Unassembled WGS sequence"/>
</dbReference>
<evidence type="ECO:0000256" key="2">
    <source>
        <dbReference type="ARBA" id="ARBA00010992"/>
    </source>
</evidence>
<evidence type="ECO:0000256" key="3">
    <source>
        <dbReference type="ARBA" id="ARBA00022448"/>
    </source>
</evidence>
<dbReference type="Gene3D" id="1.20.1250.20">
    <property type="entry name" value="MFS general substrate transporter like domains"/>
    <property type="match status" value="1"/>
</dbReference>
<feature type="transmembrane region" description="Helical" evidence="7">
    <location>
        <begin position="20"/>
        <end position="38"/>
    </location>
</feature>
<proteinExistence type="inferred from homology"/>
<dbReference type="SUPFAM" id="SSF103473">
    <property type="entry name" value="MFS general substrate transporter"/>
    <property type="match status" value="1"/>
</dbReference>
<evidence type="ECO:0000256" key="1">
    <source>
        <dbReference type="ARBA" id="ARBA00004141"/>
    </source>
</evidence>
<dbReference type="InterPro" id="IPR005829">
    <property type="entry name" value="Sugar_transporter_CS"/>
</dbReference>
<feature type="transmembrane region" description="Helical" evidence="7">
    <location>
        <begin position="406"/>
        <end position="431"/>
    </location>
</feature>
<reference evidence="9 10" key="1">
    <citation type="submission" date="2024-02" db="EMBL/GenBank/DDBJ databases">
        <title>First draft genome assembly of two strains of Seiridium cardinale.</title>
        <authorList>
            <person name="Emiliani G."/>
            <person name="Scali E."/>
        </authorList>
    </citation>
    <scope>NUCLEOTIDE SEQUENCE [LARGE SCALE GENOMIC DNA]</scope>
    <source>
        <strain evidence="9 10">BM-138-000479</strain>
    </source>
</reference>
<evidence type="ECO:0000256" key="4">
    <source>
        <dbReference type="ARBA" id="ARBA00022692"/>
    </source>
</evidence>
<dbReference type="PROSITE" id="PS50850">
    <property type="entry name" value="MFS"/>
    <property type="match status" value="1"/>
</dbReference>
<dbReference type="Pfam" id="PF00083">
    <property type="entry name" value="Sugar_tr"/>
    <property type="match status" value="2"/>
</dbReference>
<keyword evidence="4 7" id="KW-0812">Transmembrane</keyword>
<organism evidence="9 10">
    <name type="scientific">Seiridium cardinale</name>
    <dbReference type="NCBI Taxonomy" id="138064"/>
    <lineage>
        <taxon>Eukaryota</taxon>
        <taxon>Fungi</taxon>
        <taxon>Dikarya</taxon>
        <taxon>Ascomycota</taxon>
        <taxon>Pezizomycotina</taxon>
        <taxon>Sordariomycetes</taxon>
        <taxon>Xylariomycetidae</taxon>
        <taxon>Amphisphaeriales</taxon>
        <taxon>Sporocadaceae</taxon>
        <taxon>Seiridium</taxon>
    </lineage>
</organism>
<sequence length="555" mass="62300">MGALANKKEKSRWFGFRGGWLTFWITVACATDMALFGYDQGVFSGVVISSDYLDVHDLNGSEKTNLLSIVTSIYAVGCFFGAIVAFSIGERLGRKKTIMIGSCIMAVGAALQTSSFSVAHMMVGRIISGVGNGINTATAPVWQTETSQTKWRGKLVVLEMTMNIVGFSLVNWINFGLSFVGGAIAWRLPLALQFLFLFVLFGTVPWLPESPRWLIAHGREDEAIIILADLENREATDPAILAAKNEIAYSVRYERENAIRWRDLARGYSDGGTKTVRRLLLGIGSQVSHKPLWNVCILNRVEGDATVWWDKYHVLLNENKANNIYNMPTLLMESVNLSDTMARLISAVSSIVYFFAALAAAPLVERYGRRTMMIVSTAIQFFCFLLMTILLYYAQKEGYLGQEEAAKASVVFFFLYYIGFGLGMLGIPWLYPTEINSLPMRTKGAATATMSDWITNFIVVEVTPIGVQSLGWQFYIVWTVTNAAFLPILYFFYPETADRTLEDLDAYYRDNPSLIVTRDRDAISRKRPEKYAEMQQRDIREVELDKAKTSVEHQA</sequence>
<comment type="similarity">
    <text evidence="2">Belongs to the major facilitator superfamily. Sugar transporter (TC 2.A.1.1) family.</text>
</comment>
<accession>A0ABR2XZ40</accession>
<evidence type="ECO:0000256" key="7">
    <source>
        <dbReference type="SAM" id="Phobius"/>
    </source>
</evidence>
<evidence type="ECO:0000256" key="6">
    <source>
        <dbReference type="ARBA" id="ARBA00023136"/>
    </source>
</evidence>
<dbReference type="InterPro" id="IPR005828">
    <property type="entry name" value="MFS_sugar_transport-like"/>
</dbReference>
<dbReference type="EMBL" id="JARVKM010000013">
    <property type="protein sequence ID" value="KAK9778955.1"/>
    <property type="molecule type" value="Genomic_DNA"/>
</dbReference>
<keyword evidence="3" id="KW-0813">Transport</keyword>
<comment type="caution">
    <text evidence="9">The sequence shown here is derived from an EMBL/GenBank/DDBJ whole genome shotgun (WGS) entry which is preliminary data.</text>
</comment>
<gene>
    <name evidence="9" type="ORF">SCAR479_04191</name>
</gene>
<feature type="transmembrane region" description="Helical" evidence="7">
    <location>
        <begin position="341"/>
        <end position="361"/>
    </location>
</feature>
<dbReference type="InterPro" id="IPR020846">
    <property type="entry name" value="MFS_dom"/>
</dbReference>
<dbReference type="PROSITE" id="PS51257">
    <property type="entry name" value="PROKAR_LIPOPROTEIN"/>
    <property type="match status" value="1"/>
</dbReference>
<comment type="subcellular location">
    <subcellularLocation>
        <location evidence="1">Membrane</location>
        <topology evidence="1">Multi-pass membrane protein</topology>
    </subcellularLocation>
</comment>
<protein>
    <submittedName>
        <fullName evidence="9">Major facilitator superfamily (MFS) profile domain-containing protein</fullName>
    </submittedName>
</protein>
<keyword evidence="5 7" id="KW-1133">Transmembrane helix</keyword>
<dbReference type="PANTHER" id="PTHR48022:SF26">
    <property type="entry name" value="MAJOR FACILITATOR SUPERFAMILY (MFS) PROFILE DOMAIN-CONTAINING PROTEIN-RELATED"/>
    <property type="match status" value="1"/>
</dbReference>
<keyword evidence="6 7" id="KW-0472">Membrane</keyword>
<feature type="transmembrane region" description="Helical" evidence="7">
    <location>
        <begin position="472"/>
        <end position="493"/>
    </location>
</feature>
<dbReference type="InterPro" id="IPR050360">
    <property type="entry name" value="MFS_Sugar_Transporters"/>
</dbReference>
<dbReference type="PRINTS" id="PR00171">
    <property type="entry name" value="SUGRTRNSPORT"/>
</dbReference>
<evidence type="ECO:0000313" key="10">
    <source>
        <dbReference type="Proteomes" id="UP001465668"/>
    </source>
</evidence>
<feature type="transmembrane region" description="Helical" evidence="7">
    <location>
        <begin position="373"/>
        <end position="394"/>
    </location>
</feature>
<evidence type="ECO:0000256" key="5">
    <source>
        <dbReference type="ARBA" id="ARBA00022989"/>
    </source>
</evidence>